<sequence>MDSNNTIMSDEDTPSATKRAVGPVSDAVLRRKILAANIAHLAIEYAKSMWSKPANLADPIVLNGQNRGANVQFKQAEEEDKDNSAHIRVRFKRGGNWSYLETMNLYSSDHWDERDAQIEAENLERVSMNLDIVEPTREAKDDIKHPHHADALRRYPEWTDEIIRNSLVCKVTGFNIKLFGVAADLGSITIYAIDLGDLEDNYTVNWNTELLN</sequence>
<dbReference type="OrthoDB" id="291007at2759"/>
<dbReference type="VEuPathDB" id="FungiDB:Z519_10993"/>
<keyword evidence="3" id="KW-1185">Reference proteome</keyword>
<organism evidence="2 3">
    <name type="scientific">Cladophialophora bantiana (strain ATCC 10958 / CBS 173.52 / CDC B-1940 / NIH 8579)</name>
    <name type="common">Xylohypha bantiana</name>
    <dbReference type="NCBI Taxonomy" id="1442370"/>
    <lineage>
        <taxon>Eukaryota</taxon>
        <taxon>Fungi</taxon>
        <taxon>Dikarya</taxon>
        <taxon>Ascomycota</taxon>
        <taxon>Pezizomycotina</taxon>
        <taxon>Eurotiomycetes</taxon>
        <taxon>Chaetothyriomycetidae</taxon>
        <taxon>Chaetothyriales</taxon>
        <taxon>Herpotrichiellaceae</taxon>
        <taxon>Cladophialophora</taxon>
    </lineage>
</organism>
<evidence type="ECO:0000256" key="1">
    <source>
        <dbReference type="SAM" id="MobiDB-lite"/>
    </source>
</evidence>
<accession>A0A0D2HV83</accession>
<dbReference type="RefSeq" id="XP_016615093.1">
    <property type="nucleotide sequence ID" value="XM_016768706.1"/>
</dbReference>
<gene>
    <name evidence="2" type="ORF">Z519_10993</name>
</gene>
<evidence type="ECO:0000313" key="2">
    <source>
        <dbReference type="EMBL" id="KIW88424.1"/>
    </source>
</evidence>
<proteinExistence type="predicted"/>
<protein>
    <submittedName>
        <fullName evidence="2">Uncharacterized protein</fullName>
    </submittedName>
</protein>
<dbReference type="GeneID" id="27703921"/>
<dbReference type="EMBL" id="KN846999">
    <property type="protein sequence ID" value="KIW88424.1"/>
    <property type="molecule type" value="Genomic_DNA"/>
</dbReference>
<reference evidence="2" key="1">
    <citation type="submission" date="2015-01" db="EMBL/GenBank/DDBJ databases">
        <title>The Genome Sequence of Cladophialophora bantiana CBS 173.52.</title>
        <authorList>
            <consortium name="The Broad Institute Genomics Platform"/>
            <person name="Cuomo C."/>
            <person name="de Hoog S."/>
            <person name="Gorbushina A."/>
            <person name="Stielow B."/>
            <person name="Teixiera M."/>
            <person name="Abouelleil A."/>
            <person name="Chapman S.B."/>
            <person name="Priest M."/>
            <person name="Young S.K."/>
            <person name="Wortman J."/>
            <person name="Nusbaum C."/>
            <person name="Birren B."/>
        </authorList>
    </citation>
    <scope>NUCLEOTIDE SEQUENCE [LARGE SCALE GENOMIC DNA]</scope>
    <source>
        <strain evidence="2">CBS 173.52</strain>
    </source>
</reference>
<dbReference type="AlphaFoldDB" id="A0A0D2HV83"/>
<evidence type="ECO:0000313" key="3">
    <source>
        <dbReference type="Proteomes" id="UP000053789"/>
    </source>
</evidence>
<name>A0A0D2HV83_CLAB1</name>
<dbReference type="HOGENOM" id="CLU_1488864_0_0_1"/>
<feature type="region of interest" description="Disordered" evidence="1">
    <location>
        <begin position="1"/>
        <end position="20"/>
    </location>
</feature>
<dbReference type="Proteomes" id="UP000053789">
    <property type="component" value="Unassembled WGS sequence"/>
</dbReference>